<dbReference type="KEGG" id="dph:EHF33_19235"/>
<dbReference type="Pfam" id="PF07883">
    <property type="entry name" value="Cupin_2"/>
    <property type="match status" value="1"/>
</dbReference>
<evidence type="ECO:0000259" key="1">
    <source>
        <dbReference type="Pfam" id="PF07883"/>
    </source>
</evidence>
<dbReference type="OrthoDB" id="2080697at2"/>
<dbReference type="SUPFAM" id="SSF51182">
    <property type="entry name" value="RmlC-like cupins"/>
    <property type="match status" value="1"/>
</dbReference>
<dbReference type="InterPro" id="IPR011051">
    <property type="entry name" value="RmlC_Cupin_sf"/>
</dbReference>
<name>A0A3G8YL60_9DEIO</name>
<accession>A0A3G8YL60</accession>
<dbReference type="Proteomes" id="UP000276417">
    <property type="component" value="Plasmid unnamed2"/>
</dbReference>
<keyword evidence="3" id="KW-1185">Reference proteome</keyword>
<keyword evidence="2" id="KW-0614">Plasmid</keyword>
<dbReference type="InterPro" id="IPR052538">
    <property type="entry name" value="Flavonoid_dioxygenase-like"/>
</dbReference>
<protein>
    <submittedName>
        <fullName evidence="2">Cupin domain-containing protein</fullName>
    </submittedName>
</protein>
<reference evidence="2 3" key="1">
    <citation type="submission" date="2018-11" db="EMBL/GenBank/DDBJ databases">
        <title>Deinococcus shelandsis sp. nov., isolated from South Shetland Islands soil of Antarctica.</title>
        <authorList>
            <person name="Tian J."/>
        </authorList>
    </citation>
    <scope>NUCLEOTIDE SEQUENCE [LARGE SCALE GENOMIC DNA]</scope>
    <source>
        <strain evidence="2 3">S14-83T</strain>
        <plasmid evidence="2 3">unnamed2</plasmid>
    </source>
</reference>
<evidence type="ECO:0000313" key="2">
    <source>
        <dbReference type="EMBL" id="AZI45027.1"/>
    </source>
</evidence>
<feature type="domain" description="Cupin type-2" evidence="1">
    <location>
        <begin position="31"/>
        <end position="99"/>
    </location>
</feature>
<gene>
    <name evidence="2" type="ORF">EHF33_19235</name>
</gene>
<dbReference type="RefSeq" id="WP_124875236.1">
    <property type="nucleotide sequence ID" value="NZ_CP034186.1"/>
</dbReference>
<sequence>MHKAKIDETPLRYDTYGPGYLSRGPRTDFGVVVLPPGQDFPNHYHERTEESFYTLEGNAVMWTNGLRVELGPGDYHRCDPMEMHYLVNEGKVPWRAVFIKAPHNPDDGVVVEWKPGQPVPDIGPKLGNDGDL</sequence>
<geneLocation type="plasmid" evidence="2 3">
    <name>unnamed2</name>
</geneLocation>
<dbReference type="InterPro" id="IPR013096">
    <property type="entry name" value="Cupin_2"/>
</dbReference>
<organism evidence="2 3">
    <name type="scientific">Deinococcus psychrotolerans</name>
    <dbReference type="NCBI Taxonomy" id="2489213"/>
    <lineage>
        <taxon>Bacteria</taxon>
        <taxon>Thermotogati</taxon>
        <taxon>Deinococcota</taxon>
        <taxon>Deinococci</taxon>
        <taxon>Deinococcales</taxon>
        <taxon>Deinococcaceae</taxon>
        <taxon>Deinococcus</taxon>
    </lineage>
</organism>
<evidence type="ECO:0000313" key="3">
    <source>
        <dbReference type="Proteomes" id="UP000276417"/>
    </source>
</evidence>
<dbReference type="Gene3D" id="2.60.120.10">
    <property type="entry name" value="Jelly Rolls"/>
    <property type="match status" value="1"/>
</dbReference>
<proteinExistence type="predicted"/>
<dbReference type="EMBL" id="CP034186">
    <property type="protein sequence ID" value="AZI45027.1"/>
    <property type="molecule type" value="Genomic_DNA"/>
</dbReference>
<dbReference type="PANTHER" id="PTHR43346:SF1">
    <property type="entry name" value="QUERCETIN 2,3-DIOXYGENASE-RELATED"/>
    <property type="match status" value="1"/>
</dbReference>
<dbReference type="PANTHER" id="PTHR43346">
    <property type="entry name" value="LIGAND BINDING DOMAIN PROTEIN, PUTATIVE (AFU_ORTHOLOGUE AFUA_6G14370)-RELATED"/>
    <property type="match status" value="1"/>
</dbReference>
<dbReference type="InterPro" id="IPR014710">
    <property type="entry name" value="RmlC-like_jellyroll"/>
</dbReference>
<dbReference type="CDD" id="cd02208">
    <property type="entry name" value="cupin_RmlC-like"/>
    <property type="match status" value="1"/>
</dbReference>
<dbReference type="AlphaFoldDB" id="A0A3G8YL60"/>